<gene>
    <name evidence="2" type="ORF">SOO65_07230</name>
</gene>
<evidence type="ECO:0008006" key="4">
    <source>
        <dbReference type="Google" id="ProtNLM"/>
    </source>
</evidence>
<sequence length="115" mass="13423">MRRYLILALTFMVSSCANISMGKIPIIVKNLDQDEINYDELMKMKSQARNTKETKKDCAQIYVFVPTKLILDLESVLKKSCNNSNYSFDNQVEDRFFYLGYGQECVVNEFYCENT</sequence>
<dbReference type="EMBL" id="CP139487">
    <property type="protein sequence ID" value="WPU66534.1"/>
    <property type="molecule type" value="Genomic_DNA"/>
</dbReference>
<dbReference type="Proteomes" id="UP001324634">
    <property type="component" value="Chromosome"/>
</dbReference>
<name>A0AAX4HUB1_9BACT</name>
<evidence type="ECO:0000313" key="3">
    <source>
        <dbReference type="Proteomes" id="UP001324634"/>
    </source>
</evidence>
<accession>A0AAX4HUB1</accession>
<feature type="signal peptide" evidence="1">
    <location>
        <begin position="1"/>
        <end position="19"/>
    </location>
</feature>
<protein>
    <recommendedName>
        <fullName evidence="4">Lipoprotein</fullName>
    </recommendedName>
</protein>
<evidence type="ECO:0000313" key="2">
    <source>
        <dbReference type="EMBL" id="WPU66534.1"/>
    </source>
</evidence>
<organism evidence="2 3">
    <name type="scientific">Peredibacter starrii</name>
    <dbReference type="NCBI Taxonomy" id="28202"/>
    <lineage>
        <taxon>Bacteria</taxon>
        <taxon>Pseudomonadati</taxon>
        <taxon>Bdellovibrionota</taxon>
        <taxon>Bacteriovoracia</taxon>
        <taxon>Bacteriovoracales</taxon>
        <taxon>Bacteriovoracaceae</taxon>
        <taxon>Peredibacter</taxon>
    </lineage>
</organism>
<reference evidence="2 3" key="1">
    <citation type="submission" date="2023-11" db="EMBL/GenBank/DDBJ databases">
        <title>Peredibacter starrii A3.12.</title>
        <authorList>
            <person name="Mitchell R.J."/>
        </authorList>
    </citation>
    <scope>NUCLEOTIDE SEQUENCE [LARGE SCALE GENOMIC DNA]</scope>
    <source>
        <strain evidence="2 3">A3.12</strain>
    </source>
</reference>
<dbReference type="RefSeq" id="WP_321398845.1">
    <property type="nucleotide sequence ID" value="NZ_CP139487.1"/>
</dbReference>
<dbReference type="AlphaFoldDB" id="A0AAX4HUB1"/>
<keyword evidence="3" id="KW-1185">Reference proteome</keyword>
<dbReference type="KEGG" id="psti:SOO65_07230"/>
<evidence type="ECO:0000256" key="1">
    <source>
        <dbReference type="SAM" id="SignalP"/>
    </source>
</evidence>
<dbReference type="PROSITE" id="PS51257">
    <property type="entry name" value="PROKAR_LIPOPROTEIN"/>
    <property type="match status" value="1"/>
</dbReference>
<feature type="chain" id="PRO_5043500635" description="Lipoprotein" evidence="1">
    <location>
        <begin position="20"/>
        <end position="115"/>
    </location>
</feature>
<proteinExistence type="predicted"/>
<keyword evidence="1" id="KW-0732">Signal</keyword>